<keyword evidence="2" id="KW-0812">Transmembrane</keyword>
<feature type="compositionally biased region" description="Basic and acidic residues" evidence="1">
    <location>
        <begin position="420"/>
        <end position="432"/>
    </location>
</feature>
<keyword evidence="4" id="KW-1185">Reference proteome</keyword>
<feature type="transmembrane region" description="Helical" evidence="2">
    <location>
        <begin position="60"/>
        <end position="83"/>
    </location>
</feature>
<dbReference type="OrthoDB" id="3219582at2759"/>
<accession>A0A0D0DTL9</accession>
<dbReference type="HOGENOM" id="CLU_423992_0_0_1"/>
<feature type="compositionally biased region" description="Polar residues" evidence="1">
    <location>
        <begin position="460"/>
        <end position="480"/>
    </location>
</feature>
<protein>
    <submittedName>
        <fullName evidence="3">Uncharacterized protein</fullName>
    </submittedName>
</protein>
<evidence type="ECO:0000256" key="1">
    <source>
        <dbReference type="SAM" id="MobiDB-lite"/>
    </source>
</evidence>
<proteinExistence type="predicted"/>
<reference evidence="4" key="2">
    <citation type="submission" date="2015-01" db="EMBL/GenBank/DDBJ databases">
        <title>Evolutionary Origins and Diversification of the Mycorrhizal Mutualists.</title>
        <authorList>
            <consortium name="DOE Joint Genome Institute"/>
            <consortium name="Mycorrhizal Genomics Consortium"/>
            <person name="Kohler A."/>
            <person name="Kuo A."/>
            <person name="Nagy L.G."/>
            <person name="Floudas D."/>
            <person name="Copeland A."/>
            <person name="Barry K.W."/>
            <person name="Cichocki N."/>
            <person name="Veneault-Fourrey C."/>
            <person name="LaButti K."/>
            <person name="Lindquist E.A."/>
            <person name="Lipzen A."/>
            <person name="Lundell T."/>
            <person name="Morin E."/>
            <person name="Murat C."/>
            <person name="Riley R."/>
            <person name="Ohm R."/>
            <person name="Sun H."/>
            <person name="Tunlid A."/>
            <person name="Henrissat B."/>
            <person name="Grigoriev I.V."/>
            <person name="Hibbett D.S."/>
            <person name="Martin F."/>
        </authorList>
    </citation>
    <scope>NUCLEOTIDE SEQUENCE [LARGE SCALE GENOMIC DNA]</scope>
    <source>
        <strain evidence="4">Ve08.2h10</strain>
    </source>
</reference>
<dbReference type="EMBL" id="KN824942">
    <property type="protein sequence ID" value="KIK97303.1"/>
    <property type="molecule type" value="Genomic_DNA"/>
</dbReference>
<evidence type="ECO:0000313" key="3">
    <source>
        <dbReference type="EMBL" id="KIK97303.1"/>
    </source>
</evidence>
<sequence>MLSHIVPAVANSLLCFKAINIFVGSVSFTPLFFYSLHLYRLTCREFIPNLPRGLQAFPKILLPTLLAVVVVINEVAAFAGTTIGSSPLNQQPVIYLTHNNESLWLSLNQFLLALYTTLQILFFFFAFYRLAKVSLDRRRIELTHLDEHHVFHGIPWVATGIGLGIIETLAGFASGGFAVALARRIIRLVARTVLMVGLLKGPDVAENFESLNDELHGASRISRRISRMIGATPQPKPFRRTTQPHLYPPWVHEFSLPEDQEGQRGEQRVTIHYEKGRAPFLQIRFSALDVPPEAVLADTVHSGQRSLSRLIPGYASANGRSQQYGGANASAEILTQNTVLEAQMTKPALPAPAGWDGHPRMIHTRQGSGETVSDNMSMVRELELRFPNLPPRVTGKYRGSILGQGYEEDPFPVVGISRESSVRRDERAKNTNEEGATPGGLSSSGSIKRKPAPPLLENLSHISSNNRPTSTWGGLTQTTVKYPADEPVIPTSPWTSTTAYSPQTVSGDESTSSRRTTPRNLFKRASKAMSEASIRSAEWLTSARSLQLAPPPLTLADIERYRSGAMGPSPACRMSDDLVNMSGRNLLEKNRRSLDYPNATHNASARRPRALTLGVGRASTPTHTGYEWRRDRTLPMCGLENKPSDATAPQATTIPRKQDIELAWRPLNDYGFSS</sequence>
<dbReference type="InParanoid" id="A0A0D0DTL9"/>
<feature type="compositionally biased region" description="Polar residues" evidence="1">
    <location>
        <begin position="492"/>
        <end position="519"/>
    </location>
</feature>
<dbReference type="Proteomes" id="UP000054538">
    <property type="component" value="Unassembled WGS sequence"/>
</dbReference>
<reference evidence="3 4" key="1">
    <citation type="submission" date="2014-04" db="EMBL/GenBank/DDBJ databases">
        <authorList>
            <consortium name="DOE Joint Genome Institute"/>
            <person name="Kuo A."/>
            <person name="Kohler A."/>
            <person name="Jargeat P."/>
            <person name="Nagy L.G."/>
            <person name="Floudas D."/>
            <person name="Copeland A."/>
            <person name="Barry K.W."/>
            <person name="Cichocki N."/>
            <person name="Veneault-Fourrey C."/>
            <person name="LaButti K."/>
            <person name="Lindquist E.A."/>
            <person name="Lipzen A."/>
            <person name="Lundell T."/>
            <person name="Morin E."/>
            <person name="Murat C."/>
            <person name="Sun H."/>
            <person name="Tunlid A."/>
            <person name="Henrissat B."/>
            <person name="Grigoriev I.V."/>
            <person name="Hibbett D.S."/>
            <person name="Martin F."/>
            <person name="Nordberg H.P."/>
            <person name="Cantor M.N."/>
            <person name="Hua S.X."/>
        </authorList>
    </citation>
    <scope>NUCLEOTIDE SEQUENCE [LARGE SCALE GENOMIC DNA]</scope>
    <source>
        <strain evidence="3 4">Ve08.2h10</strain>
    </source>
</reference>
<keyword evidence="2" id="KW-0472">Membrane</keyword>
<gene>
    <name evidence="3" type="ORF">PAXRUDRAFT_825062</name>
</gene>
<evidence type="ECO:0000313" key="4">
    <source>
        <dbReference type="Proteomes" id="UP000054538"/>
    </source>
</evidence>
<keyword evidence="2" id="KW-1133">Transmembrane helix</keyword>
<feature type="region of interest" description="Disordered" evidence="1">
    <location>
        <begin position="408"/>
        <end position="521"/>
    </location>
</feature>
<evidence type="ECO:0000256" key="2">
    <source>
        <dbReference type="SAM" id="Phobius"/>
    </source>
</evidence>
<feature type="transmembrane region" description="Helical" evidence="2">
    <location>
        <begin position="103"/>
        <end position="128"/>
    </location>
</feature>
<organism evidence="3 4">
    <name type="scientific">Paxillus rubicundulus Ve08.2h10</name>
    <dbReference type="NCBI Taxonomy" id="930991"/>
    <lineage>
        <taxon>Eukaryota</taxon>
        <taxon>Fungi</taxon>
        <taxon>Dikarya</taxon>
        <taxon>Basidiomycota</taxon>
        <taxon>Agaricomycotina</taxon>
        <taxon>Agaricomycetes</taxon>
        <taxon>Agaricomycetidae</taxon>
        <taxon>Boletales</taxon>
        <taxon>Paxilineae</taxon>
        <taxon>Paxillaceae</taxon>
        <taxon>Paxillus</taxon>
    </lineage>
</organism>
<feature type="transmembrane region" description="Helical" evidence="2">
    <location>
        <begin position="18"/>
        <end position="39"/>
    </location>
</feature>
<name>A0A0D0DTL9_9AGAM</name>
<dbReference type="STRING" id="930991.A0A0D0DTL9"/>
<dbReference type="AlphaFoldDB" id="A0A0D0DTL9"/>